<evidence type="ECO:0000313" key="6">
    <source>
        <dbReference type="EMBL" id="SFJ18155.1"/>
    </source>
</evidence>
<keyword evidence="3 6" id="KW-0418">Kinase</keyword>
<keyword evidence="2" id="KW-0808">Transferase</keyword>
<dbReference type="InterPro" id="IPR052028">
    <property type="entry name" value="HipA_Ser/Thr_kinase"/>
</dbReference>
<dbReference type="PANTHER" id="PTHR37419:SF8">
    <property type="entry name" value="TOXIN YJJJ"/>
    <property type="match status" value="1"/>
</dbReference>
<dbReference type="RefSeq" id="WP_091116660.1">
    <property type="nucleotide sequence ID" value="NZ_BKAF01000025.1"/>
</dbReference>
<evidence type="ECO:0000256" key="3">
    <source>
        <dbReference type="ARBA" id="ARBA00022777"/>
    </source>
</evidence>
<evidence type="ECO:0000256" key="2">
    <source>
        <dbReference type="ARBA" id="ARBA00022679"/>
    </source>
</evidence>
<proteinExistence type="inferred from homology"/>
<protein>
    <submittedName>
        <fullName evidence="6">Serine/threonine-protein kinase HipA</fullName>
    </submittedName>
</protein>
<dbReference type="Pfam" id="PF13657">
    <property type="entry name" value="Couple_hipA"/>
    <property type="match status" value="1"/>
</dbReference>
<organism evidence="6 7">
    <name type="scientific">Nocardioides psychrotolerans</name>
    <dbReference type="NCBI Taxonomy" id="1005945"/>
    <lineage>
        <taxon>Bacteria</taxon>
        <taxon>Bacillati</taxon>
        <taxon>Actinomycetota</taxon>
        <taxon>Actinomycetes</taxon>
        <taxon>Propionibacteriales</taxon>
        <taxon>Nocardioidaceae</taxon>
        <taxon>Nocardioides</taxon>
    </lineage>
</organism>
<name>A0A1I3P9F5_9ACTN</name>
<sequence>MTGPPTTRVHVTVEIGGTAVKAGTAFATERRGVTSVVFDYDPGYLANRRSYPLSPDLSLGTGKHSLAGLPGCFADSAPDRWGRSLIAKRARARARDDGRQLGSIQEVDYLLGVSDPSRQGALRFSLTEGGPYLGTEPDVPKLVALPRLLRAADAVATDGDDDMGAVKELLDAGSGSLGGARPKASVHDGDNLLIAKFPHQSDEWDVMAWEMTALDLAERCGIRVPDHQLVDVGGRSVLLLDRFDRDMGTRVGYVSAMTLLRVRDQDRADYLEMAEALSEHGSQVSLDLAELWRRIAFSLIINNVDDHLRNHGFLRATAGWRLSPAFDINPHPDPRASRATTIGYADTAETAVAALFASAADFGLDDTEARAVWAATLAGTASWREVATANGISTGQCDRFAAVMDRFGNPRH</sequence>
<evidence type="ECO:0000259" key="5">
    <source>
        <dbReference type="Pfam" id="PF13657"/>
    </source>
</evidence>
<evidence type="ECO:0000313" key="7">
    <source>
        <dbReference type="Proteomes" id="UP000198649"/>
    </source>
</evidence>
<keyword evidence="7" id="KW-1185">Reference proteome</keyword>
<accession>A0A1I3P9F5</accession>
<dbReference type="OrthoDB" id="3182374at2"/>
<reference evidence="6 7" key="1">
    <citation type="submission" date="2016-10" db="EMBL/GenBank/DDBJ databases">
        <authorList>
            <person name="de Groot N.N."/>
        </authorList>
    </citation>
    <scope>NUCLEOTIDE SEQUENCE [LARGE SCALE GENOMIC DNA]</scope>
    <source>
        <strain evidence="6 7">CGMCC 1.11156</strain>
    </source>
</reference>
<dbReference type="EMBL" id="FOQG01000020">
    <property type="protein sequence ID" value="SFJ18155.1"/>
    <property type="molecule type" value="Genomic_DNA"/>
</dbReference>
<gene>
    <name evidence="6" type="ORF">SAMN05216561_12012</name>
</gene>
<evidence type="ECO:0000256" key="1">
    <source>
        <dbReference type="ARBA" id="ARBA00010164"/>
    </source>
</evidence>
<dbReference type="GO" id="GO:0004674">
    <property type="term" value="F:protein serine/threonine kinase activity"/>
    <property type="evidence" value="ECO:0007669"/>
    <property type="project" value="TreeGrafter"/>
</dbReference>
<dbReference type="STRING" id="1005945.SAMN05216561_12012"/>
<dbReference type="GO" id="GO:0005829">
    <property type="term" value="C:cytosol"/>
    <property type="evidence" value="ECO:0007669"/>
    <property type="project" value="TreeGrafter"/>
</dbReference>
<dbReference type="Proteomes" id="UP000198649">
    <property type="component" value="Unassembled WGS sequence"/>
</dbReference>
<feature type="domain" description="HipA-like C-terminal" evidence="4">
    <location>
        <begin position="176"/>
        <end position="378"/>
    </location>
</feature>
<evidence type="ECO:0000259" key="4">
    <source>
        <dbReference type="Pfam" id="PF07804"/>
    </source>
</evidence>
<comment type="similarity">
    <text evidence="1">Belongs to the HipA Ser/Thr kinase family.</text>
</comment>
<dbReference type="Pfam" id="PF07804">
    <property type="entry name" value="HipA_C"/>
    <property type="match status" value="1"/>
</dbReference>
<dbReference type="InterPro" id="IPR017508">
    <property type="entry name" value="HipA_N1"/>
</dbReference>
<dbReference type="AlphaFoldDB" id="A0A1I3P9F5"/>
<feature type="domain" description="HipA N-terminal subdomain 1" evidence="5">
    <location>
        <begin position="32"/>
        <end position="102"/>
    </location>
</feature>
<dbReference type="PANTHER" id="PTHR37419">
    <property type="entry name" value="SERINE/THREONINE-PROTEIN KINASE TOXIN HIPA"/>
    <property type="match status" value="1"/>
</dbReference>
<dbReference type="InterPro" id="IPR012893">
    <property type="entry name" value="HipA-like_C"/>
</dbReference>